<evidence type="ECO:0000313" key="12">
    <source>
        <dbReference type="Proteomes" id="UP001143304"/>
    </source>
</evidence>
<gene>
    <name evidence="11" type="ORF">EYC82_14650</name>
</gene>
<evidence type="ECO:0000259" key="10">
    <source>
        <dbReference type="PROSITE" id="PS51760"/>
    </source>
</evidence>
<organism evidence="11 12">
    <name type="scientific">Candidatus Marimicrobium litorale</name>
    <dbReference type="NCBI Taxonomy" id="2518991"/>
    <lineage>
        <taxon>Bacteria</taxon>
        <taxon>Pseudomonadati</taxon>
        <taxon>Pseudomonadota</taxon>
        <taxon>Gammaproteobacteria</taxon>
        <taxon>Cellvibrionales</taxon>
        <taxon>Halieaceae</taxon>
        <taxon>Marimicrobium</taxon>
    </lineage>
</organism>
<name>A0ABT3T985_9GAMM</name>
<keyword evidence="12" id="KW-1185">Reference proteome</keyword>
<dbReference type="Gene3D" id="3.20.20.80">
    <property type="entry name" value="Glycosidases"/>
    <property type="match status" value="1"/>
</dbReference>
<feature type="domain" description="GH10" evidence="10">
    <location>
        <begin position="157"/>
        <end position="480"/>
    </location>
</feature>
<dbReference type="EMBL" id="SHNO01000001">
    <property type="protein sequence ID" value="MCX2978604.1"/>
    <property type="molecule type" value="Genomic_DNA"/>
</dbReference>
<comment type="caution">
    <text evidence="11">The sequence shown here is derived from an EMBL/GenBank/DDBJ whole genome shotgun (WGS) entry which is preliminary data.</text>
</comment>
<dbReference type="PANTHER" id="PTHR31490">
    <property type="entry name" value="GLYCOSYL HYDROLASE"/>
    <property type="match status" value="1"/>
</dbReference>
<dbReference type="InterPro" id="IPR044846">
    <property type="entry name" value="GH10"/>
</dbReference>
<dbReference type="InterPro" id="IPR017853">
    <property type="entry name" value="GH"/>
</dbReference>
<dbReference type="SUPFAM" id="SSF51445">
    <property type="entry name" value="(Trans)glycosidases"/>
    <property type="match status" value="1"/>
</dbReference>
<evidence type="ECO:0000256" key="8">
    <source>
        <dbReference type="ARBA" id="ARBA00023295"/>
    </source>
</evidence>
<dbReference type="Pfam" id="PF00331">
    <property type="entry name" value="Glyco_hydro_10"/>
    <property type="match status" value="1"/>
</dbReference>
<dbReference type="SMART" id="SM00633">
    <property type="entry name" value="Glyco_10"/>
    <property type="match status" value="1"/>
</dbReference>
<protein>
    <recommendedName>
        <fullName evidence="3">endo-1,4-beta-xylanase</fullName>
        <ecNumber evidence="3">3.2.1.8</ecNumber>
    </recommendedName>
</protein>
<keyword evidence="8" id="KW-0326">Glycosidase</keyword>
<dbReference type="PANTHER" id="PTHR31490:SF88">
    <property type="entry name" value="BETA-XYLANASE"/>
    <property type="match status" value="1"/>
</dbReference>
<evidence type="ECO:0000256" key="6">
    <source>
        <dbReference type="ARBA" id="ARBA00022801"/>
    </source>
</evidence>
<keyword evidence="6" id="KW-0378">Hydrolase</keyword>
<evidence type="ECO:0000313" key="11">
    <source>
        <dbReference type="EMBL" id="MCX2978604.1"/>
    </source>
</evidence>
<evidence type="ECO:0000256" key="1">
    <source>
        <dbReference type="ARBA" id="ARBA00000681"/>
    </source>
</evidence>
<dbReference type="Proteomes" id="UP001143304">
    <property type="component" value="Unassembled WGS sequence"/>
</dbReference>
<accession>A0ABT3T985</accession>
<dbReference type="InterPro" id="IPR001000">
    <property type="entry name" value="GH10_dom"/>
</dbReference>
<dbReference type="EC" id="3.2.1.8" evidence="3"/>
<evidence type="ECO:0000256" key="7">
    <source>
        <dbReference type="ARBA" id="ARBA00023277"/>
    </source>
</evidence>
<sequence>MQKRHWLSHLLSSTIPAVHTALSGGFTAKSVWIRILKPMFVTDQRSVNHASQILSRYSYVEPLKHYTMRQALLAVSSRAAPDRAIQGTVPFMITLALNSTMRFTLVFLSLLALGCSDSANRSAVENGGAELTLKSRSMFPVGNVVYTEDDSRFTAYQSNYNDVLDIIAKEFDYVGHDELFRIRETNPTPFSSNYTRLDAFVEDATSNDYRIHGHNLLFYSDIGPESWIAEYRESEAWSRDQWLEWFERYVKDKVGRYKGQVASWDVLNEPLARVIADDPKARNVFIDVAGEDIYAKVFRWARETDPRAKLVLNEFFLGPGGNRKTDDLIALANKIGRSGGKVDVIGFEGIYIFSPLIFTTYSYNYDRFKKAADAGYMVTLSELNVALNIYPAAGRNQSQTRLLHSIQRKAFNNIIRAYIDAVPEKQRWGVVTWGVPDYQGFTRFGDIFKAFRAPGGGSEWPLLWDDSLEKKPAYYGFSNGLKGIEEPFIYNAVYEEGDLIDDHHLIDDFKKALLDQLEGERIALAIVPSSGVVENIYYEEAKREILASQD</sequence>
<keyword evidence="7" id="KW-0119">Carbohydrate metabolism</keyword>
<reference evidence="11" key="1">
    <citation type="submission" date="2019-02" db="EMBL/GenBank/DDBJ databases">
        <authorList>
            <person name="Li S.-H."/>
        </authorList>
    </citation>
    <scope>NUCLEOTIDE SEQUENCE</scope>
    <source>
        <strain evidence="11">IMCC11814</strain>
    </source>
</reference>
<evidence type="ECO:0000256" key="9">
    <source>
        <dbReference type="ARBA" id="ARBA00023326"/>
    </source>
</evidence>
<evidence type="ECO:0000256" key="4">
    <source>
        <dbReference type="ARBA" id="ARBA00022651"/>
    </source>
</evidence>
<comment type="similarity">
    <text evidence="2">Belongs to the glycosyl hydrolase 10 (cellulase F) family.</text>
</comment>
<keyword evidence="4" id="KW-0858">Xylan degradation</keyword>
<keyword evidence="5" id="KW-0732">Signal</keyword>
<keyword evidence="9" id="KW-0624">Polysaccharide degradation</keyword>
<evidence type="ECO:0000256" key="3">
    <source>
        <dbReference type="ARBA" id="ARBA00012590"/>
    </source>
</evidence>
<dbReference type="PROSITE" id="PS51760">
    <property type="entry name" value="GH10_2"/>
    <property type="match status" value="1"/>
</dbReference>
<proteinExistence type="inferred from homology"/>
<evidence type="ECO:0000256" key="2">
    <source>
        <dbReference type="ARBA" id="ARBA00007495"/>
    </source>
</evidence>
<evidence type="ECO:0000256" key="5">
    <source>
        <dbReference type="ARBA" id="ARBA00022729"/>
    </source>
</evidence>
<comment type="catalytic activity">
    <reaction evidence="1">
        <text>Endohydrolysis of (1-&gt;4)-beta-D-xylosidic linkages in xylans.</text>
        <dbReference type="EC" id="3.2.1.8"/>
    </reaction>
</comment>